<evidence type="ECO:0000313" key="14">
    <source>
        <dbReference type="Proteomes" id="UP000535478"/>
    </source>
</evidence>
<evidence type="ECO:0000256" key="9">
    <source>
        <dbReference type="SAM" id="Coils"/>
    </source>
</evidence>
<feature type="domain" description="EML-like second beta-propeller" evidence="12">
    <location>
        <begin position="562"/>
        <end position="795"/>
    </location>
</feature>
<dbReference type="InterPro" id="IPR050630">
    <property type="entry name" value="WD_repeat_EMAP"/>
</dbReference>
<dbReference type="GO" id="GO:0008017">
    <property type="term" value="F:microtubule binding"/>
    <property type="evidence" value="ECO:0007669"/>
    <property type="project" value="TreeGrafter"/>
</dbReference>
<feature type="non-terminal residue" evidence="13">
    <location>
        <position position="1"/>
    </location>
</feature>
<keyword evidence="14" id="KW-1185">Reference proteome</keyword>
<keyword evidence="7" id="KW-0206">Cytoskeleton</keyword>
<evidence type="ECO:0000256" key="6">
    <source>
        <dbReference type="ARBA" id="ARBA00022737"/>
    </source>
</evidence>
<dbReference type="SMART" id="SM00320">
    <property type="entry name" value="WD40"/>
    <property type="match status" value="9"/>
</dbReference>
<feature type="non-terminal residue" evidence="13">
    <location>
        <position position="812"/>
    </location>
</feature>
<feature type="compositionally biased region" description="Polar residues" evidence="10">
    <location>
        <begin position="91"/>
        <end position="100"/>
    </location>
</feature>
<dbReference type="InterPro" id="IPR001680">
    <property type="entry name" value="WD40_rpt"/>
</dbReference>
<feature type="coiled-coil region" evidence="9">
    <location>
        <begin position="9"/>
        <end position="50"/>
    </location>
</feature>
<dbReference type="InterPro" id="IPR055439">
    <property type="entry name" value="Beta-prop_EML_1st"/>
</dbReference>
<accession>A0A7L3U5I5</accession>
<evidence type="ECO:0000256" key="4">
    <source>
        <dbReference type="ARBA" id="ARBA00022574"/>
    </source>
</evidence>
<dbReference type="PANTHER" id="PTHR13720:SF22">
    <property type="entry name" value="ECHINODERM MICROTUBULE-ASSOCIATED PROTEIN-LIKE 1"/>
    <property type="match status" value="1"/>
</dbReference>
<feature type="region of interest" description="Disordered" evidence="10">
    <location>
        <begin position="143"/>
        <end position="195"/>
    </location>
</feature>
<keyword evidence="4 8" id="KW-0853">WD repeat</keyword>
<dbReference type="CDD" id="cd21947">
    <property type="entry name" value="TD_EMAP1"/>
    <property type="match status" value="1"/>
</dbReference>
<keyword evidence="9" id="KW-0175">Coiled coil</keyword>
<evidence type="ECO:0000256" key="2">
    <source>
        <dbReference type="ARBA" id="ARBA00006489"/>
    </source>
</evidence>
<evidence type="ECO:0000256" key="5">
    <source>
        <dbReference type="ARBA" id="ARBA00022701"/>
    </source>
</evidence>
<keyword evidence="6" id="KW-0677">Repeat</keyword>
<evidence type="ECO:0000256" key="8">
    <source>
        <dbReference type="PROSITE-ProRule" id="PRU00221"/>
    </source>
</evidence>
<comment type="caution">
    <text evidence="13">The sequence shown here is derived from an EMBL/GenBank/DDBJ whole genome shotgun (WGS) entry which is preliminary data.</text>
</comment>
<evidence type="ECO:0000256" key="1">
    <source>
        <dbReference type="ARBA" id="ARBA00004245"/>
    </source>
</evidence>
<feature type="compositionally biased region" description="Low complexity" evidence="10">
    <location>
        <begin position="102"/>
        <end position="115"/>
    </location>
</feature>
<dbReference type="Pfam" id="PF23414">
    <property type="entry name" value="Beta-prop_EML_2"/>
    <property type="match status" value="1"/>
</dbReference>
<dbReference type="FunFam" id="2.130.10.10:FF:000005">
    <property type="entry name" value="Putative echinoderm microtubule-associated protein-like 1"/>
    <property type="match status" value="1"/>
</dbReference>
<dbReference type="InterPro" id="IPR011047">
    <property type="entry name" value="Quinoprotein_ADH-like_sf"/>
</dbReference>
<organism evidence="13 14">
    <name type="scientific">Uria aalge</name>
    <name type="common">Common mure</name>
    <name type="synonym">Colymbus aalge</name>
    <dbReference type="NCBI Taxonomy" id="13746"/>
    <lineage>
        <taxon>Eukaryota</taxon>
        <taxon>Metazoa</taxon>
        <taxon>Chordata</taxon>
        <taxon>Craniata</taxon>
        <taxon>Vertebrata</taxon>
        <taxon>Euteleostomi</taxon>
        <taxon>Archelosauria</taxon>
        <taxon>Archosauria</taxon>
        <taxon>Dinosauria</taxon>
        <taxon>Saurischia</taxon>
        <taxon>Theropoda</taxon>
        <taxon>Coelurosauria</taxon>
        <taxon>Aves</taxon>
        <taxon>Neognathae</taxon>
        <taxon>Neoaves</taxon>
        <taxon>Charadriiformes</taxon>
        <taxon>Alcidae</taxon>
        <taxon>Uria</taxon>
    </lineage>
</organism>
<dbReference type="Pfam" id="PF23409">
    <property type="entry name" value="Beta-prop_EML"/>
    <property type="match status" value="1"/>
</dbReference>
<dbReference type="InterPro" id="IPR055442">
    <property type="entry name" value="Beta-prop_EML-like_2nd"/>
</dbReference>
<feature type="repeat" description="WD" evidence="8">
    <location>
        <begin position="684"/>
        <end position="715"/>
    </location>
</feature>
<keyword evidence="5" id="KW-0493">Microtubule</keyword>
<reference evidence="13 14" key="1">
    <citation type="submission" date="2019-09" db="EMBL/GenBank/DDBJ databases">
        <title>Bird 10,000 Genomes (B10K) Project - Family phase.</title>
        <authorList>
            <person name="Zhang G."/>
        </authorList>
    </citation>
    <scope>NUCLEOTIDE SEQUENCE [LARGE SCALE GENOMIC DNA]</scope>
    <source>
        <strain evidence="13">OUT-0019</strain>
        <tissue evidence="13">Blood</tissue>
    </source>
</reference>
<dbReference type="GO" id="GO:0000226">
    <property type="term" value="P:microtubule cytoskeleton organization"/>
    <property type="evidence" value="ECO:0007669"/>
    <property type="project" value="TreeGrafter"/>
</dbReference>
<dbReference type="Proteomes" id="UP000535478">
    <property type="component" value="Unassembled WGS sequence"/>
</dbReference>
<dbReference type="PROSITE" id="PS50082">
    <property type="entry name" value="WD_REPEATS_2"/>
    <property type="match status" value="2"/>
</dbReference>
<feature type="domain" description="EML-like first beta-propeller" evidence="11">
    <location>
        <begin position="280"/>
        <end position="545"/>
    </location>
</feature>
<evidence type="ECO:0000256" key="3">
    <source>
        <dbReference type="ARBA" id="ARBA00022490"/>
    </source>
</evidence>
<feature type="compositionally biased region" description="Low complexity" evidence="10">
    <location>
        <begin position="172"/>
        <end position="184"/>
    </location>
</feature>
<feature type="region of interest" description="Disordered" evidence="10">
    <location>
        <begin position="72"/>
        <end position="128"/>
    </location>
</feature>
<comment type="similarity">
    <text evidence="2">Belongs to the WD repeat EMAP family.</text>
</comment>
<evidence type="ECO:0000259" key="11">
    <source>
        <dbReference type="Pfam" id="PF23409"/>
    </source>
</evidence>
<keyword evidence="3" id="KW-0963">Cytoplasm</keyword>
<feature type="repeat" description="WD" evidence="8">
    <location>
        <begin position="555"/>
        <end position="596"/>
    </location>
</feature>
<dbReference type="PANTHER" id="PTHR13720">
    <property type="entry name" value="WD-40 REPEAT PROTEIN"/>
    <property type="match status" value="1"/>
</dbReference>
<proteinExistence type="inferred from homology"/>
<protein>
    <submittedName>
        <fullName evidence="13">EMAL1 protein</fullName>
    </submittedName>
</protein>
<dbReference type="Pfam" id="PF03451">
    <property type="entry name" value="HELP"/>
    <property type="match status" value="1"/>
</dbReference>
<dbReference type="InterPro" id="IPR015943">
    <property type="entry name" value="WD40/YVTN_repeat-like_dom_sf"/>
</dbReference>
<dbReference type="FunFam" id="2.130.10.10:FF:000011">
    <property type="entry name" value="Echinoderm microtubule-associated protein-like 2 isoform 1"/>
    <property type="match status" value="1"/>
</dbReference>
<dbReference type="GO" id="GO:0072686">
    <property type="term" value="C:mitotic spindle"/>
    <property type="evidence" value="ECO:0007669"/>
    <property type="project" value="TreeGrafter"/>
</dbReference>
<sequence>DDSASAASSMEVMDRIASLEQRVQMQEDDIQLLKSALADVVRRLNITEEQQAMQNKKGPTKDQTMIKKAAAEADKHVSPATKARPLVQTLPLRTTVNNGTVLPKKPSGSLPSPSGTRKETVPPAAKSRSVNLLNACKLKKPALSTVKRTSSAERVSPGGRRESYGDSKGSRNRTGSTSSSSSGKKNSESKPKEPMFSAEEGYVKMFLRGRPVTMYMPKEQVESYNLEAKVELPAKRLKLEWVYGYRGRDCRSNLYLLPTGETVYFIASVVVLFNVEEQLQRHYTGHNDDVKCLAVHPDRITIATGQVAGTSKDGKQLPPHVRVWDSVTLNTLHVIGMGFFDRAVTCIAFSKSNGGSSLCSVDDSNDHVLSVWDWQKEEKLADVKCSNEAIFAADFHPTDTNIIVTCGKSHLSFWTLEGNSLIKKQGLFEKQEKPKFVLCVTFSANGDTITGDSSGNILVWGKGTNRISHAVQGAHEGGIFALCMLRDGTLVSGGGKDRKLISWNGNYQKLHKTEIPEQFGPIRTVAEGKGDVVLIGTTRNFVLQGTLSGDFFPITQGHTDELWGLAVHSSKPQFFTCGHDKHITLWDATTHRPIWNKIIEDPAQSSGFHPSASVVAVGTLTGRWFVFDTETKDLVTVHTDGNEQLSVMRYSPDGNFLAIGSHDNCIYIYGVSENGRKYTRIGKCSGHSSFITHLDWSVNSQYLVSNSGDYEILYWIPSACKQVVSVETTRDIEWATYTCTLGFHVFGVWPEGSDGTDINAVCRSHGRKLLSTGDDFGKVHLFSYPCSQFRVRYFKNIYSCTCTTALNVVFLC</sequence>
<dbReference type="Gene3D" id="2.130.10.10">
    <property type="entry name" value="YVTN repeat-like/Quinoprotein amine dehydrogenase"/>
    <property type="match status" value="2"/>
</dbReference>
<evidence type="ECO:0000256" key="7">
    <source>
        <dbReference type="ARBA" id="ARBA00023212"/>
    </source>
</evidence>
<evidence type="ECO:0000256" key="10">
    <source>
        <dbReference type="SAM" id="MobiDB-lite"/>
    </source>
</evidence>
<evidence type="ECO:0000313" key="13">
    <source>
        <dbReference type="EMBL" id="NXV47212.1"/>
    </source>
</evidence>
<evidence type="ECO:0000259" key="12">
    <source>
        <dbReference type="Pfam" id="PF23414"/>
    </source>
</evidence>
<comment type="subcellular location">
    <subcellularLocation>
        <location evidence="1">Cytoplasm</location>
        <location evidence="1">Cytoskeleton</location>
    </subcellularLocation>
</comment>
<dbReference type="AlphaFoldDB" id="A0A7L3U5I5"/>
<feature type="compositionally biased region" description="Basic and acidic residues" evidence="10">
    <location>
        <begin position="159"/>
        <end position="169"/>
    </location>
</feature>
<dbReference type="SUPFAM" id="SSF50998">
    <property type="entry name" value="Quinoprotein alcohol dehydrogenase-like"/>
    <property type="match status" value="1"/>
</dbReference>
<gene>
    <name evidence="13" type="primary">Eml1</name>
    <name evidence="13" type="ORF">URIAAL_R02206</name>
</gene>
<name>A0A7L3U5I5_URIAL</name>
<dbReference type="GO" id="GO:0005874">
    <property type="term" value="C:microtubule"/>
    <property type="evidence" value="ECO:0007669"/>
    <property type="project" value="UniProtKB-KW"/>
</dbReference>
<dbReference type="EMBL" id="VZUE01000111">
    <property type="protein sequence ID" value="NXV47212.1"/>
    <property type="molecule type" value="Genomic_DNA"/>
</dbReference>
<dbReference type="InterPro" id="IPR005108">
    <property type="entry name" value="HELP"/>
</dbReference>